<evidence type="ECO:0000313" key="5">
    <source>
        <dbReference type="Proteomes" id="UP000182200"/>
    </source>
</evidence>
<dbReference type="InterPro" id="IPR013783">
    <property type="entry name" value="Ig-like_fold"/>
</dbReference>
<evidence type="ECO:0000313" key="4">
    <source>
        <dbReference type="Proteomes" id="UP000182011"/>
    </source>
</evidence>
<dbReference type="InterPro" id="IPR013320">
    <property type="entry name" value="ConA-like_dom_sf"/>
</dbReference>
<feature type="domain" description="Secretion system C-terminal sorting" evidence="1">
    <location>
        <begin position="480"/>
        <end position="561"/>
    </location>
</feature>
<dbReference type="SUPFAM" id="SSF49899">
    <property type="entry name" value="Concanavalin A-like lectins/glucanases"/>
    <property type="match status" value="1"/>
</dbReference>
<gene>
    <name evidence="3" type="ORF">JGI4_00119</name>
    <name evidence="2" type="ORF">JGI8_01791</name>
</gene>
<dbReference type="InterPro" id="IPR026444">
    <property type="entry name" value="Secre_tail"/>
</dbReference>
<accession>A0A0P1M311</accession>
<name>A0A0P1LLB5_9BACT</name>
<sequence>MDDDKDSMHNDLNFKALLTSFLILTLIISPLFAQKISLIQYPDEVVKGEKFAVKLNVYAEPEDTILIIASSEGEVNLSESFIFEDSSINIEPLKANPPFALNEYLQKNFPVQKIFIFLDTLKHSSVLRSYAFVMSTKSSDEIRLNFLPIKISSDSLIFEPMEAEGHKVNIKVKNYSDKTAGLCAKFEKDGFIKFNLNDKFTGKEGFTLLFWLKTTSMMGKIITLESTFDKSFASVGLKFGSIFVAMNSSIGKYEITFPKFVSDGEWHCIVITANQPGDILKLYVDGDKIDEIFIPNLSQFEINRPSVKIEKGLIDEIVFFKNVKPELVERLWRYFVKVDTNVLFLLKFENEEVNVIGNVSNIETNAVKFVPSSAPIYSSGVKVNAELKEGKINISWEVEDPEFVSRFVLERKIKDGQFQPVYQILASDFNKYTFVDVDVEDNVVYFYRVKRINKDGSFEFSDEIKVGVGLKKDFEIIGNFPNPFNSETKIIYTLFSDTYVKLTVYDIVGREIAVLVDGFQNAGKHEVSFNLGNIKVDEITSGIYLYKLQTQKGYEIRKMVVIK</sequence>
<dbReference type="STRING" id="1633631.GCA_001442925_00119"/>
<accession>A0A0S4MQL2</accession>
<dbReference type="Proteomes" id="UP000182200">
    <property type="component" value="Unassembled WGS sequence"/>
</dbReference>
<dbReference type="Gene3D" id="2.60.40.10">
    <property type="entry name" value="Immunoglobulins"/>
    <property type="match status" value="1"/>
</dbReference>
<dbReference type="Pfam" id="PF13385">
    <property type="entry name" value="Laminin_G_3"/>
    <property type="match status" value="1"/>
</dbReference>
<dbReference type="Gene3D" id="2.60.40.4070">
    <property type="match status" value="1"/>
</dbReference>
<protein>
    <submittedName>
        <fullName evidence="3">Por secretion system C-terminal sorting domain-containing protein</fullName>
    </submittedName>
</protein>
<accession>A0A0P1L9W2</accession>
<reference evidence="3 4" key="2">
    <citation type="submission" date="2015-11" db="EMBL/GenBank/DDBJ databases">
        <authorList>
            <person name="Zhang Y."/>
            <person name="Guo Z."/>
        </authorList>
    </citation>
    <scope>NUCLEOTIDE SEQUENCE [LARGE SCALE GENOMIC DNA]</scope>
    <source>
        <strain evidence="3">JGI-4</strain>
    </source>
</reference>
<dbReference type="AlphaFoldDB" id="A0A0P1LLB5"/>
<proteinExistence type="predicted"/>
<reference evidence="2 5" key="1">
    <citation type="submission" date="2015-11" db="EMBL/GenBank/DDBJ databases">
        <authorList>
            <person name="Varghese N."/>
        </authorList>
    </citation>
    <scope>NUCLEOTIDE SEQUENCE [LARGE SCALE GENOMIC DNA]</scope>
    <source>
        <strain evidence="2 5">JGI-8</strain>
    </source>
</reference>
<keyword evidence="5" id="KW-1185">Reference proteome</keyword>
<organism evidence="3 4">
    <name type="scientific">Candidatus Kryptonium thompsonii</name>
    <dbReference type="NCBI Taxonomy" id="1633631"/>
    <lineage>
        <taxon>Bacteria</taxon>
        <taxon>Pseudomonadati</taxon>
        <taxon>Candidatus Kryptoniota</taxon>
        <taxon>Candidatus Kryptonium</taxon>
    </lineage>
</organism>
<evidence type="ECO:0000259" key="1">
    <source>
        <dbReference type="Pfam" id="PF18962"/>
    </source>
</evidence>
<dbReference type="Proteomes" id="UP000182011">
    <property type="component" value="Unassembled WGS sequence"/>
</dbReference>
<dbReference type="InterPro" id="IPR001791">
    <property type="entry name" value="Laminin_G"/>
</dbReference>
<accession>A0A0P1MVE1</accession>
<dbReference type="EMBL" id="FAOP01000001">
    <property type="protein sequence ID" value="CUU00872.1"/>
    <property type="molecule type" value="Genomic_DNA"/>
</dbReference>
<dbReference type="Gene3D" id="2.60.120.200">
    <property type="match status" value="1"/>
</dbReference>
<accession>A0A0P1LLB5</accession>
<dbReference type="EMBL" id="CZVI01000034">
    <property type="protein sequence ID" value="CUS93258.1"/>
    <property type="molecule type" value="Genomic_DNA"/>
</dbReference>
<dbReference type="OrthoDB" id="9768966at2"/>
<accession>A0A0P1LCX8</accession>
<dbReference type="NCBIfam" id="TIGR04183">
    <property type="entry name" value="Por_Secre_tail"/>
    <property type="match status" value="1"/>
</dbReference>
<evidence type="ECO:0000313" key="3">
    <source>
        <dbReference type="EMBL" id="CUU00872.1"/>
    </source>
</evidence>
<accession>A0A0P1LQQ3</accession>
<accession>A0A0P1MFY9</accession>
<dbReference type="Pfam" id="PF18962">
    <property type="entry name" value="Por_Secre_tail"/>
    <property type="match status" value="1"/>
</dbReference>
<evidence type="ECO:0000313" key="2">
    <source>
        <dbReference type="EMBL" id="CUS93258.1"/>
    </source>
</evidence>
<dbReference type="CDD" id="cd00110">
    <property type="entry name" value="LamG"/>
    <property type="match status" value="1"/>
</dbReference>